<dbReference type="Pfam" id="PF06985">
    <property type="entry name" value="HET"/>
    <property type="match status" value="1"/>
</dbReference>
<evidence type="ECO:0000259" key="1">
    <source>
        <dbReference type="Pfam" id="PF06985"/>
    </source>
</evidence>
<sequence length="522" mass="59510">MDYNTTSTEDCPPDLYGMVVARRWLKTCQTKHPICSTAFILTDGGCEESDVSSNPALLLPRRLLDVGPHGSEDVKLINTDTGADKEYRYLALSHCWGDASKVRKTTLSNLLQHCEGIQCSTLSKTFQDAILVTQLLGFRFLWIDSLCIIQDSREDFELECARMHTIYLNCDCMLSASDARSGDEGFLTYWERGNTGQAEGTTAPPKPRPALDPESACTVRIRQGISWRQWSTLLAGPLSTRGWTFQERQLAPRILHYTRHGMMWECRSCIGAGDSTVLQYRRTSHKLDDYRTISHKLDDYRKTSHKLDEQPNPSTPRMHYVPYAKLPDLFRILDGSPAQVGEDIMAQWLSLVDDYSRRNLTFIKDKLPAISTLAAIVSYISPEPSAYLAGVWASDLARQLYWQPKPRSSQGRTAHAAKVFDRFPSWSWTSYNGPITYAVAEFFFTDYMYHRTEKYEPHAVFRFLSSDVRPQGHDHFGDIEGRQLDVYGEFVDDANPTFKTSNYSKHPVRSDLRVNFDDGETH</sequence>
<reference evidence="2" key="1">
    <citation type="journal article" date="2020" name="Stud. Mycol.">
        <title>101 Dothideomycetes genomes: a test case for predicting lifestyles and emergence of pathogens.</title>
        <authorList>
            <person name="Haridas S."/>
            <person name="Albert R."/>
            <person name="Binder M."/>
            <person name="Bloem J."/>
            <person name="Labutti K."/>
            <person name="Salamov A."/>
            <person name="Andreopoulos B."/>
            <person name="Baker S."/>
            <person name="Barry K."/>
            <person name="Bills G."/>
            <person name="Bluhm B."/>
            <person name="Cannon C."/>
            <person name="Castanera R."/>
            <person name="Culley D."/>
            <person name="Daum C."/>
            <person name="Ezra D."/>
            <person name="Gonzalez J."/>
            <person name="Henrissat B."/>
            <person name="Kuo A."/>
            <person name="Liang C."/>
            <person name="Lipzen A."/>
            <person name="Lutzoni F."/>
            <person name="Magnuson J."/>
            <person name="Mondo S."/>
            <person name="Nolan M."/>
            <person name="Ohm R."/>
            <person name="Pangilinan J."/>
            <person name="Park H.-J."/>
            <person name="Ramirez L."/>
            <person name="Alfaro M."/>
            <person name="Sun H."/>
            <person name="Tritt A."/>
            <person name="Yoshinaga Y."/>
            <person name="Zwiers L.-H."/>
            <person name="Turgeon B."/>
            <person name="Goodwin S."/>
            <person name="Spatafora J."/>
            <person name="Crous P."/>
            <person name="Grigoriev I."/>
        </authorList>
    </citation>
    <scope>NUCLEOTIDE SEQUENCE</scope>
    <source>
        <strain evidence="2">CBS 122368</strain>
    </source>
</reference>
<dbReference type="GeneID" id="54577995"/>
<protein>
    <submittedName>
        <fullName evidence="2">HET-domain-containing protein</fullName>
    </submittedName>
</protein>
<keyword evidence="3" id="KW-1185">Reference proteome</keyword>
<dbReference type="InterPro" id="IPR010730">
    <property type="entry name" value="HET"/>
</dbReference>
<dbReference type="EMBL" id="ML987198">
    <property type="protein sequence ID" value="KAF2246394.1"/>
    <property type="molecule type" value="Genomic_DNA"/>
</dbReference>
<name>A0A6A6I762_9PLEO</name>
<feature type="domain" description="Heterokaryon incompatibility" evidence="1">
    <location>
        <begin position="89"/>
        <end position="247"/>
    </location>
</feature>
<organism evidence="2 3">
    <name type="scientific">Trematosphaeria pertusa</name>
    <dbReference type="NCBI Taxonomy" id="390896"/>
    <lineage>
        <taxon>Eukaryota</taxon>
        <taxon>Fungi</taxon>
        <taxon>Dikarya</taxon>
        <taxon>Ascomycota</taxon>
        <taxon>Pezizomycotina</taxon>
        <taxon>Dothideomycetes</taxon>
        <taxon>Pleosporomycetidae</taxon>
        <taxon>Pleosporales</taxon>
        <taxon>Massarineae</taxon>
        <taxon>Trematosphaeriaceae</taxon>
        <taxon>Trematosphaeria</taxon>
    </lineage>
</organism>
<dbReference type="AlphaFoldDB" id="A0A6A6I762"/>
<gene>
    <name evidence="2" type="ORF">BU26DRAFT_44783</name>
</gene>
<accession>A0A6A6I762</accession>
<dbReference type="Proteomes" id="UP000800094">
    <property type="component" value="Unassembled WGS sequence"/>
</dbReference>
<dbReference type="PANTHER" id="PTHR33112:SF16">
    <property type="entry name" value="HETEROKARYON INCOMPATIBILITY DOMAIN-CONTAINING PROTEIN"/>
    <property type="match status" value="1"/>
</dbReference>
<dbReference type="OrthoDB" id="8300194at2759"/>
<dbReference type="RefSeq" id="XP_033681398.1">
    <property type="nucleotide sequence ID" value="XM_033824665.1"/>
</dbReference>
<evidence type="ECO:0000313" key="2">
    <source>
        <dbReference type="EMBL" id="KAF2246394.1"/>
    </source>
</evidence>
<dbReference type="PANTHER" id="PTHR33112">
    <property type="entry name" value="DOMAIN PROTEIN, PUTATIVE-RELATED"/>
    <property type="match status" value="1"/>
</dbReference>
<proteinExistence type="predicted"/>
<evidence type="ECO:0000313" key="3">
    <source>
        <dbReference type="Proteomes" id="UP000800094"/>
    </source>
</evidence>